<feature type="domain" description="Tf2-1-like SH3-like" evidence="2">
    <location>
        <begin position="217"/>
        <end position="266"/>
    </location>
</feature>
<dbReference type="GO" id="GO:0003964">
    <property type="term" value="F:RNA-directed DNA polymerase activity"/>
    <property type="evidence" value="ECO:0007669"/>
    <property type="project" value="UniProtKB-KW"/>
</dbReference>
<name>A0A6L2MWG4_TANCI</name>
<sequence length="349" mass="40787">MKERCQRILTTRGGGKMTTREALANNETKNLKRLEHTLSGQATRKAMLENYHCVTGSEDFIVYCDASIKGLGAVETQREKPGKANVVADALSRKKRIKPFRVRALVITIRLYLPRIQRNSRRRSWNREKLEPHADGRLRLNNKSWLSCYSDLRTLIIHESHNSKYYVHSNSDIMYQDIKLLYWWPNMKADIATYVRKYLTCLRVKVEQQKPSGDFMHFGKRGKLNPRYIGPFEVLAKVGTIAYRLELPQQLSRVHSTFRVSNLKKCLSDEPLPISLDEILIDDKLRFIEEPVEIIDREVKRLKQSCILIIKVRWNSRRVPEFTWEREDQFRGKYSQLFTTTAPSTNAAS</sequence>
<organism evidence="3">
    <name type="scientific">Tanacetum cinerariifolium</name>
    <name type="common">Dalmatian daisy</name>
    <name type="synonym">Chrysanthemum cinerariifolium</name>
    <dbReference type="NCBI Taxonomy" id="118510"/>
    <lineage>
        <taxon>Eukaryota</taxon>
        <taxon>Viridiplantae</taxon>
        <taxon>Streptophyta</taxon>
        <taxon>Embryophyta</taxon>
        <taxon>Tracheophyta</taxon>
        <taxon>Spermatophyta</taxon>
        <taxon>Magnoliopsida</taxon>
        <taxon>eudicotyledons</taxon>
        <taxon>Gunneridae</taxon>
        <taxon>Pentapetalae</taxon>
        <taxon>asterids</taxon>
        <taxon>campanulids</taxon>
        <taxon>Asterales</taxon>
        <taxon>Asteraceae</taxon>
        <taxon>Asteroideae</taxon>
        <taxon>Anthemideae</taxon>
        <taxon>Anthemidinae</taxon>
        <taxon>Tanacetum</taxon>
    </lineage>
</organism>
<reference evidence="3" key="1">
    <citation type="journal article" date="2019" name="Sci. Rep.">
        <title>Draft genome of Tanacetum cinerariifolium, the natural source of mosquito coil.</title>
        <authorList>
            <person name="Yamashiro T."/>
            <person name="Shiraishi A."/>
            <person name="Satake H."/>
            <person name="Nakayama K."/>
        </authorList>
    </citation>
    <scope>NUCLEOTIDE SEQUENCE</scope>
</reference>
<dbReference type="PANTHER" id="PTHR46148">
    <property type="entry name" value="CHROMO DOMAIN-CONTAINING PROTEIN"/>
    <property type="match status" value="1"/>
</dbReference>
<dbReference type="AlphaFoldDB" id="A0A6L2MWG4"/>
<evidence type="ECO:0000313" key="3">
    <source>
        <dbReference type="EMBL" id="GEU78336.1"/>
    </source>
</evidence>
<proteinExistence type="predicted"/>
<evidence type="ECO:0000259" key="2">
    <source>
        <dbReference type="Pfam" id="PF24626"/>
    </source>
</evidence>
<comment type="caution">
    <text evidence="3">The sequence shown here is derived from an EMBL/GenBank/DDBJ whole genome shotgun (WGS) entry which is preliminary data.</text>
</comment>
<dbReference type="PANTHER" id="PTHR46148:SF59">
    <property type="entry name" value="NUCLEOTIDYLTRANSFERASE, RIBONUCLEASE H"/>
    <property type="match status" value="1"/>
</dbReference>
<dbReference type="Pfam" id="PF24626">
    <property type="entry name" value="SH3_Tf2-1"/>
    <property type="match status" value="1"/>
</dbReference>
<protein>
    <submittedName>
        <fullName evidence="3">Putative reverse transcriptase domain-containing protein</fullName>
    </submittedName>
</protein>
<dbReference type="Pfam" id="PF17921">
    <property type="entry name" value="Integrase_H2C2"/>
    <property type="match status" value="1"/>
</dbReference>
<keyword evidence="3" id="KW-0808">Transferase</keyword>
<dbReference type="InterPro" id="IPR041588">
    <property type="entry name" value="Integrase_H2C2"/>
</dbReference>
<gene>
    <name evidence="3" type="ORF">Tci_050314</name>
</gene>
<accession>A0A6L2MWG4</accession>
<evidence type="ECO:0000259" key="1">
    <source>
        <dbReference type="Pfam" id="PF17921"/>
    </source>
</evidence>
<keyword evidence="3" id="KW-0548">Nucleotidyltransferase</keyword>
<dbReference type="InterPro" id="IPR056924">
    <property type="entry name" value="SH3_Tf2-1"/>
</dbReference>
<feature type="domain" description="Integrase zinc-binding" evidence="1">
    <location>
        <begin position="151"/>
        <end position="206"/>
    </location>
</feature>
<dbReference type="Gene3D" id="1.10.340.70">
    <property type="match status" value="1"/>
</dbReference>
<dbReference type="EMBL" id="BKCJ010007651">
    <property type="protein sequence ID" value="GEU78336.1"/>
    <property type="molecule type" value="Genomic_DNA"/>
</dbReference>
<keyword evidence="3" id="KW-0695">RNA-directed DNA polymerase</keyword>